<dbReference type="Proteomes" id="UP000283003">
    <property type="component" value="Unassembled WGS sequence"/>
</dbReference>
<sequence>MLILKNIVGWIARHFVLWMLLIAAILVFNAWHAGARHDAKADGLEQVAATVETERTTAQRELLALQSRTATASRETLMAERQRRQVDLVSFENQRRSDARRKLSLVTLDTEAVLADQLLELRIAAIGREIAIVDRALAAADARSAAEAAGNELRRAQAPVRAAAQRCVAADRANDAFEAQGALRTISGEMLGQAERLRRAEREACDDYVAAKSRRDEAERALAKAREKAATIAAEAERAATARIAGGEAGLKAAIASEREAAEGSLRGYLQRIWDEWGLAAIVWQALAALLLIVATPYLIRLLFWFVLAPMAERRPAIRIHVPGGVAVPMPPAERSRTSVSVVLEAGEELLVRQDYLQSSAAGGTKHTRWLLDPKHPLSSIASGLYFLTRVRGEGTATTISAVTDPFAEVTLVTLPDGGAAVLHPRALAAVIQPIGRPLLIRSHWRLFSLNAWLTLQLRYFVFHGPARLVIKGGRGIRVEQAGAGRIFGQDQLVGFSADLAYSVTRTETFWPYFLGREQLLKDRVLDGEGMLMIEEAPLAGRRGEGARDGLEGALDAVLKAVGL</sequence>
<feature type="transmembrane region" description="Helical" evidence="2">
    <location>
        <begin position="12"/>
        <end position="31"/>
    </location>
</feature>
<dbReference type="RefSeq" id="WP_127612084.1">
    <property type="nucleotide sequence ID" value="NZ_RXOL01000002.1"/>
</dbReference>
<dbReference type="AlphaFoldDB" id="A0A437GY22"/>
<dbReference type="EMBL" id="RXOL01000002">
    <property type="protein sequence ID" value="RVQ67577.1"/>
    <property type="molecule type" value="Genomic_DNA"/>
</dbReference>
<keyword evidence="2" id="KW-0472">Membrane</keyword>
<evidence type="ECO:0000256" key="1">
    <source>
        <dbReference type="SAM" id="Coils"/>
    </source>
</evidence>
<reference evidence="3 4" key="1">
    <citation type="submission" date="2018-12" db="EMBL/GenBank/DDBJ databases">
        <title>Croceicoccus ponticola sp. nov., a lipolytic bacterium isolated from seawater.</title>
        <authorList>
            <person name="Yoon J.-H."/>
        </authorList>
    </citation>
    <scope>NUCLEOTIDE SEQUENCE [LARGE SCALE GENOMIC DNA]</scope>
    <source>
        <strain evidence="3 4">GM-16</strain>
    </source>
</reference>
<comment type="caution">
    <text evidence="3">The sequence shown here is derived from an EMBL/GenBank/DDBJ whole genome shotgun (WGS) entry which is preliminary data.</text>
</comment>
<accession>A0A437GY22</accession>
<keyword evidence="4" id="KW-1185">Reference proteome</keyword>
<organism evidence="3 4">
    <name type="scientific">Croceicoccus ponticola</name>
    <dbReference type="NCBI Taxonomy" id="2217664"/>
    <lineage>
        <taxon>Bacteria</taxon>
        <taxon>Pseudomonadati</taxon>
        <taxon>Pseudomonadota</taxon>
        <taxon>Alphaproteobacteria</taxon>
        <taxon>Sphingomonadales</taxon>
        <taxon>Erythrobacteraceae</taxon>
        <taxon>Croceicoccus</taxon>
    </lineage>
</organism>
<evidence type="ECO:0000313" key="3">
    <source>
        <dbReference type="EMBL" id="RVQ67577.1"/>
    </source>
</evidence>
<keyword evidence="2" id="KW-1133">Transmembrane helix</keyword>
<proteinExistence type="predicted"/>
<dbReference type="OrthoDB" id="186343at2"/>
<evidence type="ECO:0000313" key="4">
    <source>
        <dbReference type="Proteomes" id="UP000283003"/>
    </source>
</evidence>
<gene>
    <name evidence="3" type="ORF">EKN06_06405</name>
</gene>
<evidence type="ECO:0000256" key="2">
    <source>
        <dbReference type="SAM" id="Phobius"/>
    </source>
</evidence>
<feature type="coiled-coil region" evidence="1">
    <location>
        <begin position="208"/>
        <end position="235"/>
    </location>
</feature>
<name>A0A437GY22_9SPHN</name>
<protein>
    <submittedName>
        <fullName evidence="3">Uncharacterized protein</fullName>
    </submittedName>
</protein>
<keyword evidence="1" id="KW-0175">Coiled coil</keyword>
<keyword evidence="2" id="KW-0812">Transmembrane</keyword>
<feature type="transmembrane region" description="Helical" evidence="2">
    <location>
        <begin position="277"/>
        <end position="308"/>
    </location>
</feature>